<keyword evidence="5" id="KW-1185">Reference proteome</keyword>
<evidence type="ECO:0000256" key="1">
    <source>
        <dbReference type="SAM" id="Phobius"/>
    </source>
</evidence>
<reference evidence="3 5" key="2">
    <citation type="journal article" date="2020" name="Int. J. Syst. Evol. Microbiol.">
        <title>Vagococcus xieshaowenii sp. nov., isolated from snow finch (Montifringilla taczanowskii) cloacal content.</title>
        <authorList>
            <person name="Ge Y."/>
            <person name="Yang J."/>
            <person name="Lai X.H."/>
            <person name="Zhang G."/>
            <person name="Jin D."/>
            <person name="Lu S."/>
            <person name="Wang B."/>
            <person name="Huang Y."/>
            <person name="Huang Y."/>
            <person name="Ren Z."/>
            <person name="Zhang X."/>
            <person name="Xu J."/>
        </authorList>
    </citation>
    <scope>NUCLEOTIDE SEQUENCE [LARGE SCALE GENOMIC DNA]</scope>
    <source>
        <strain evidence="5">personal::cf-49</strain>
        <strain evidence="3">Personal::cf-49</strain>
    </source>
</reference>
<dbReference type="Proteomes" id="UP000296883">
    <property type="component" value="Chromosome"/>
</dbReference>
<dbReference type="Pfam" id="PF01569">
    <property type="entry name" value="PAP2"/>
    <property type="match status" value="1"/>
</dbReference>
<gene>
    <name evidence="4" type="ORF">E4031_02250</name>
    <name evidence="3" type="ORF">E4Z98_03490</name>
</gene>
<dbReference type="AlphaFoldDB" id="A0AAJ5EGC9"/>
<dbReference type="Proteomes" id="UP000297725">
    <property type="component" value="Unassembled WGS sequence"/>
</dbReference>
<sequence>MILLLLISLVIFIGMIRGVKHNQTTQLDEQVMTFALSHRTFFWTVMMKLFTELGKPIPIAIICLSNYFYFSKDTIFGKQLIITVIVGMVAAYFVKISVKRTRPDEHRLVQEKDYSFPSYHALGAAMVYFSIAAESINYGLKHALMASIICVICFFMIGYSRVYLGIHYISDVIAGWSLGVMIVCLVNFYYAI</sequence>
<dbReference type="SMART" id="SM00014">
    <property type="entry name" value="acidPPc"/>
    <property type="match status" value="1"/>
</dbReference>
<feature type="transmembrane region" description="Helical" evidence="1">
    <location>
        <begin position="80"/>
        <end position="98"/>
    </location>
</feature>
<feature type="transmembrane region" description="Helical" evidence="1">
    <location>
        <begin position="143"/>
        <end position="162"/>
    </location>
</feature>
<feature type="transmembrane region" description="Helical" evidence="1">
    <location>
        <begin position="118"/>
        <end position="136"/>
    </location>
</feature>
<accession>A0AAJ5EGC9</accession>
<dbReference type="PANTHER" id="PTHR14969:SF13">
    <property type="entry name" value="AT30094P"/>
    <property type="match status" value="1"/>
</dbReference>
<dbReference type="EMBL" id="CP038865">
    <property type="protein sequence ID" value="QCA28418.1"/>
    <property type="molecule type" value="Genomic_DNA"/>
</dbReference>
<organism evidence="4 6">
    <name type="scientific">Vagococcus xieshaowenii</name>
    <dbReference type="NCBI Taxonomy" id="2562451"/>
    <lineage>
        <taxon>Bacteria</taxon>
        <taxon>Bacillati</taxon>
        <taxon>Bacillota</taxon>
        <taxon>Bacilli</taxon>
        <taxon>Lactobacillales</taxon>
        <taxon>Enterococcaceae</taxon>
        <taxon>Vagococcus</taxon>
    </lineage>
</organism>
<evidence type="ECO:0000259" key="2">
    <source>
        <dbReference type="SMART" id="SM00014"/>
    </source>
</evidence>
<dbReference type="SUPFAM" id="SSF48317">
    <property type="entry name" value="Acid phosphatase/Vanadium-dependent haloperoxidase"/>
    <property type="match status" value="1"/>
</dbReference>
<keyword evidence="1" id="KW-0472">Membrane</keyword>
<dbReference type="InterPro" id="IPR000326">
    <property type="entry name" value="PAP2/HPO"/>
</dbReference>
<feature type="transmembrane region" description="Helical" evidence="1">
    <location>
        <begin position="168"/>
        <end position="190"/>
    </location>
</feature>
<feature type="domain" description="Phosphatidic acid phosphatase type 2/haloperoxidase" evidence="2">
    <location>
        <begin position="76"/>
        <end position="187"/>
    </location>
</feature>
<evidence type="ECO:0000313" key="4">
    <source>
        <dbReference type="EMBL" id="TFZ42826.1"/>
    </source>
</evidence>
<keyword evidence="1" id="KW-0812">Transmembrane</keyword>
<dbReference type="EMBL" id="SRHU01000008">
    <property type="protein sequence ID" value="TFZ42826.1"/>
    <property type="molecule type" value="Genomic_DNA"/>
</dbReference>
<dbReference type="PANTHER" id="PTHR14969">
    <property type="entry name" value="SPHINGOSINE-1-PHOSPHATE PHOSPHOHYDROLASE"/>
    <property type="match status" value="1"/>
</dbReference>
<proteinExistence type="predicted"/>
<dbReference type="RefSeq" id="WP_135253707.1">
    <property type="nucleotide sequence ID" value="NZ_CP038865.1"/>
</dbReference>
<reference evidence="4 6" key="1">
    <citation type="submission" date="2019-03" db="EMBL/GenBank/DDBJ databases">
        <title>Vagococcus sp. was isolated fron gut of Carduelis flavirostris.</title>
        <authorList>
            <person name="Ge Y."/>
        </authorList>
    </citation>
    <scope>NUCLEOTIDE SEQUENCE [LARGE SCALE GENOMIC DNA]</scope>
    <source>
        <strain evidence="4 6">CF-210</strain>
    </source>
</reference>
<dbReference type="Gene3D" id="1.20.144.10">
    <property type="entry name" value="Phosphatidic acid phosphatase type 2/haloperoxidase"/>
    <property type="match status" value="1"/>
</dbReference>
<protein>
    <submittedName>
        <fullName evidence="4">Phosphatase PAP2 family protein</fullName>
    </submittedName>
</protein>
<evidence type="ECO:0000313" key="6">
    <source>
        <dbReference type="Proteomes" id="UP000297725"/>
    </source>
</evidence>
<evidence type="ECO:0000313" key="5">
    <source>
        <dbReference type="Proteomes" id="UP000296883"/>
    </source>
</evidence>
<name>A0AAJ5EGC9_9ENTE</name>
<keyword evidence="1" id="KW-1133">Transmembrane helix</keyword>
<evidence type="ECO:0000313" key="3">
    <source>
        <dbReference type="EMBL" id="QCA28418.1"/>
    </source>
</evidence>
<dbReference type="InterPro" id="IPR036938">
    <property type="entry name" value="PAP2/HPO_sf"/>
</dbReference>
<dbReference type="CDD" id="cd03392">
    <property type="entry name" value="PAP2_like_2"/>
    <property type="match status" value="1"/>
</dbReference>